<name>A0ABP0DH87_9PEZI</name>
<proteinExistence type="predicted"/>
<feature type="region of interest" description="Disordered" evidence="5">
    <location>
        <begin position="962"/>
        <end position="993"/>
    </location>
</feature>
<dbReference type="EMBL" id="CAWUON010000023">
    <property type="protein sequence ID" value="CAK7266998.1"/>
    <property type="molecule type" value="Genomic_DNA"/>
</dbReference>
<feature type="region of interest" description="Disordered" evidence="5">
    <location>
        <begin position="103"/>
        <end position="122"/>
    </location>
</feature>
<keyword evidence="8" id="KW-1185">Reference proteome</keyword>
<evidence type="ECO:0000256" key="1">
    <source>
        <dbReference type="ARBA" id="ARBA00004240"/>
    </source>
</evidence>
<organism evidence="7 8">
    <name type="scientific">Sporothrix epigloea</name>
    <dbReference type="NCBI Taxonomy" id="1892477"/>
    <lineage>
        <taxon>Eukaryota</taxon>
        <taxon>Fungi</taxon>
        <taxon>Dikarya</taxon>
        <taxon>Ascomycota</taxon>
        <taxon>Pezizomycotina</taxon>
        <taxon>Sordariomycetes</taxon>
        <taxon>Sordariomycetidae</taxon>
        <taxon>Ophiostomatales</taxon>
        <taxon>Ophiostomataceae</taxon>
        <taxon>Sporothrix</taxon>
    </lineage>
</organism>
<evidence type="ECO:0000259" key="6">
    <source>
        <dbReference type="Pfam" id="PF08314"/>
    </source>
</evidence>
<comment type="caution">
    <text evidence="7">The sequence shown here is derived from an EMBL/GenBank/DDBJ whole genome shotgun (WGS) entry which is preliminary data.</text>
</comment>
<evidence type="ECO:0000256" key="3">
    <source>
        <dbReference type="ARBA" id="ARBA00022824"/>
    </source>
</evidence>
<evidence type="ECO:0000313" key="7">
    <source>
        <dbReference type="EMBL" id="CAK7266998.1"/>
    </source>
</evidence>
<keyword evidence="4" id="KW-0653">Protein transport</keyword>
<evidence type="ECO:0000313" key="8">
    <source>
        <dbReference type="Proteomes" id="UP001642502"/>
    </source>
</evidence>
<dbReference type="InterPro" id="IPR013244">
    <property type="entry name" value="Sec39_domain"/>
</dbReference>
<gene>
    <name evidence="7" type="ORF">SEPCBS119000_002313</name>
</gene>
<evidence type="ECO:0000256" key="5">
    <source>
        <dbReference type="SAM" id="MobiDB-lite"/>
    </source>
</evidence>
<feature type="domain" description="Sec39" evidence="6">
    <location>
        <begin position="11"/>
        <end position="842"/>
    </location>
</feature>
<keyword evidence="2" id="KW-0813">Transport</keyword>
<accession>A0ABP0DH87</accession>
<reference evidence="7 8" key="1">
    <citation type="submission" date="2024-01" db="EMBL/GenBank/DDBJ databases">
        <authorList>
            <person name="Allen C."/>
            <person name="Tagirdzhanova G."/>
        </authorList>
    </citation>
    <scope>NUCLEOTIDE SEQUENCE [LARGE SCALE GENOMIC DNA]</scope>
    <source>
        <strain evidence="7 8">CBS 119000</strain>
    </source>
</reference>
<dbReference type="PANTHER" id="PTHR40787:SF3">
    <property type="entry name" value="PROTEIN TRANSPORT PROTEIN SEC39"/>
    <property type="match status" value="1"/>
</dbReference>
<evidence type="ECO:0000256" key="4">
    <source>
        <dbReference type="ARBA" id="ARBA00022927"/>
    </source>
</evidence>
<feature type="compositionally biased region" description="Polar residues" evidence="5">
    <location>
        <begin position="914"/>
        <end position="923"/>
    </location>
</feature>
<protein>
    <recommendedName>
        <fullName evidence="6">Sec39 domain-containing protein</fullName>
    </recommendedName>
</protein>
<feature type="region of interest" description="Disordered" evidence="5">
    <location>
        <begin position="844"/>
        <end position="890"/>
    </location>
</feature>
<dbReference type="PANTHER" id="PTHR40787">
    <property type="entry name" value="SECRETED PROTEIN"/>
    <property type="match status" value="1"/>
</dbReference>
<dbReference type="Proteomes" id="UP001642502">
    <property type="component" value="Unassembled WGS sequence"/>
</dbReference>
<keyword evidence="3" id="KW-0256">Endoplasmic reticulum</keyword>
<feature type="region of interest" description="Disordered" evidence="5">
    <location>
        <begin position="905"/>
        <end position="927"/>
    </location>
</feature>
<sequence>MSTALSPPKLVLLAAHFTATGDIASLASLVARHGEVLQKRLVLRLLLTYLPSHLPTGKYMPLLQSLEADDYSTFFPLQDIDASSVHSLSDEQAARKARRLRLQPLSLPNTEEPPTTTSSASMTQEIVDDDAEQPEDSFATFLIQRASAVDDGSGALPELPALLTPFLNRSYHLRMWTISVLLPLLRRNCEFYPEAPSQLTLSEFEHLPDRLAVSRLLSNTGLHNDSLPFVGRDLRGLIGPWLYNERHWTRRQVASPADFSSKKGQTEIKTQNEDEVNGLPQNLCPGWEEVLLWITTQAAKSWRVAAKAIEQWDGPSDADLGGYGSMWLGDNEQGYLERRYARAALACVYLLPEASEDAMTAAHSIVGRIASLLDQDPVPALTSDLSLSRPISATSEVAGLLSSKNVTHVRNDLLDEANALTTPSRPTTELLHALVLSATLLNRMGSPCTIRRASELALLQNEREQKTEALKLIHWVASNGSRTDDQWWTKARQEILWLRDWGADRVQAASEAPSAGIGVLGQVMKEFLEVELLKVLLSNNRLNLARRLYEDPLDSPLSREVLQETVVAAAMTAYDSASNPNRTRGGLKKCDEIIHAFPWTADTSWPAARRVEALISATHGLCDYRLVLKQGEPFTPIVLRVHNDPLSIIGKVLEQNPKSFANIQSLLSIATHIVDAGLTVRDKPGQSALQPEQLLLQRDLARRRVTAMCIDAALNEDDFETAYSYVTSRLTSESTPSDDRTAAPRATSTLIDQSMTVDIWSWRAALEAGKYRRTERTVRPTHLGTSSANLEIRHLEQRIECLAIALRIAPTDTLQEILSAYRRCEEELEAAVLAENEQENAWNEAADESWQHSAADQKGSRRQSRYNGGNGDMPGGFAGNDSASISSRSNTRLASRVAAAVSNTHDNQAFPPAQWQQRKQSASAPAVDDAPLSLFELSRATARAATRNFSALSSLRQTRQLVEQSGGGGVGNDTSFRGERDVAHDGGSAPHVRKRDQLRDAAMGTLTSGVGWLIGSQPVDRTYSSRE</sequence>
<feature type="compositionally biased region" description="Low complexity" evidence="5">
    <location>
        <begin position="103"/>
        <end position="121"/>
    </location>
</feature>
<dbReference type="Pfam" id="PF08314">
    <property type="entry name" value="Sec39"/>
    <property type="match status" value="1"/>
</dbReference>
<comment type="subcellular location">
    <subcellularLocation>
        <location evidence="1">Endoplasmic reticulum</location>
    </subcellularLocation>
</comment>
<feature type="compositionally biased region" description="Gly residues" evidence="5">
    <location>
        <begin position="868"/>
        <end position="878"/>
    </location>
</feature>
<feature type="compositionally biased region" description="Polar residues" evidence="5">
    <location>
        <begin position="881"/>
        <end position="890"/>
    </location>
</feature>
<evidence type="ECO:0000256" key="2">
    <source>
        <dbReference type="ARBA" id="ARBA00022448"/>
    </source>
</evidence>